<protein>
    <submittedName>
        <fullName evidence="2">Prepilin-type N-terminal cleavage/methylation domain-containing protein</fullName>
    </submittedName>
</protein>
<proteinExistence type="predicted"/>
<dbReference type="EMBL" id="QNRR01000002">
    <property type="protein sequence ID" value="RBP46272.1"/>
    <property type="molecule type" value="Genomic_DNA"/>
</dbReference>
<keyword evidence="1" id="KW-0812">Transmembrane</keyword>
<keyword evidence="1" id="KW-1133">Transmembrane helix</keyword>
<dbReference type="AlphaFoldDB" id="A0A366HRH2"/>
<dbReference type="InterPro" id="IPR012902">
    <property type="entry name" value="N_methyl_site"/>
</dbReference>
<evidence type="ECO:0000313" key="3">
    <source>
        <dbReference type="Proteomes" id="UP000253426"/>
    </source>
</evidence>
<feature type="transmembrane region" description="Helical" evidence="1">
    <location>
        <begin position="31"/>
        <end position="52"/>
    </location>
</feature>
<accession>A0A366HRH2</accession>
<dbReference type="Gene3D" id="3.30.700.10">
    <property type="entry name" value="Glycoprotein, Type 4 Pilin"/>
    <property type="match status" value="1"/>
</dbReference>
<keyword evidence="3" id="KW-1185">Reference proteome</keyword>
<name>A0A366HRH2_9BACT</name>
<dbReference type="SUPFAM" id="SSF54523">
    <property type="entry name" value="Pili subunits"/>
    <property type="match status" value="1"/>
</dbReference>
<gene>
    <name evidence="2" type="ORF">DES53_102660</name>
</gene>
<organism evidence="2 3">
    <name type="scientific">Roseimicrobium gellanilyticum</name>
    <dbReference type="NCBI Taxonomy" id="748857"/>
    <lineage>
        <taxon>Bacteria</taxon>
        <taxon>Pseudomonadati</taxon>
        <taxon>Verrucomicrobiota</taxon>
        <taxon>Verrucomicrobiia</taxon>
        <taxon>Verrucomicrobiales</taxon>
        <taxon>Verrucomicrobiaceae</taxon>
        <taxon>Roseimicrobium</taxon>
    </lineage>
</organism>
<dbReference type="Pfam" id="PF07963">
    <property type="entry name" value="N_methyl"/>
    <property type="match status" value="1"/>
</dbReference>
<sequence length="150" mass="16600">MLKPQDHGRYTGLCRNSYMSRQPANLPHSHAFSLVEMLTAVAIIGIISFLALPNLIKVRSDAELNMAIARAESLNMAMATLVQVRGRTQAKSDWNASTNSQTRYSKLAPYLSYAESQLTSYLPNGYTITFNSIDPLKKVTLKQGGKTIAY</sequence>
<dbReference type="Proteomes" id="UP000253426">
    <property type="component" value="Unassembled WGS sequence"/>
</dbReference>
<evidence type="ECO:0000313" key="2">
    <source>
        <dbReference type="EMBL" id="RBP46272.1"/>
    </source>
</evidence>
<dbReference type="NCBIfam" id="TIGR02532">
    <property type="entry name" value="IV_pilin_GFxxxE"/>
    <property type="match status" value="1"/>
</dbReference>
<comment type="caution">
    <text evidence="2">The sequence shown here is derived from an EMBL/GenBank/DDBJ whole genome shotgun (WGS) entry which is preliminary data.</text>
</comment>
<reference evidence="2 3" key="1">
    <citation type="submission" date="2018-06" db="EMBL/GenBank/DDBJ databases">
        <title>Genomic Encyclopedia of Type Strains, Phase IV (KMG-IV): sequencing the most valuable type-strain genomes for metagenomic binning, comparative biology and taxonomic classification.</title>
        <authorList>
            <person name="Goeker M."/>
        </authorList>
    </citation>
    <scope>NUCLEOTIDE SEQUENCE [LARGE SCALE GENOMIC DNA]</scope>
    <source>
        <strain evidence="2 3">DSM 25532</strain>
    </source>
</reference>
<dbReference type="InterPro" id="IPR045584">
    <property type="entry name" value="Pilin-like"/>
</dbReference>
<evidence type="ECO:0000256" key="1">
    <source>
        <dbReference type="SAM" id="Phobius"/>
    </source>
</evidence>
<keyword evidence="1" id="KW-0472">Membrane</keyword>